<evidence type="ECO:0000256" key="13">
    <source>
        <dbReference type="RuleBase" id="RU000504"/>
    </source>
</evidence>
<evidence type="ECO:0000256" key="12">
    <source>
        <dbReference type="ARBA" id="ARBA00023317"/>
    </source>
</evidence>
<evidence type="ECO:0000313" key="18">
    <source>
        <dbReference type="Proteomes" id="UP000176421"/>
    </source>
</evidence>
<dbReference type="InterPro" id="IPR024951">
    <property type="entry name" value="Sulfurylase_cat_dom"/>
</dbReference>
<comment type="pathway">
    <text evidence="1 13">Carbohydrate degradation; glycolysis; pyruvate from D-glyceraldehyde 3-phosphate: step 5/5.</text>
</comment>
<dbReference type="Gene3D" id="3.20.20.60">
    <property type="entry name" value="Phosphoenolpyruvate-binding domains"/>
    <property type="match status" value="1"/>
</dbReference>
<comment type="caution">
    <text evidence="17">The sequence shown here is derived from an EMBL/GenBank/DDBJ whole genome shotgun (WGS) entry which is preliminary data.</text>
</comment>
<evidence type="ECO:0000259" key="15">
    <source>
        <dbReference type="Pfam" id="PF01747"/>
    </source>
</evidence>
<evidence type="ECO:0000256" key="6">
    <source>
        <dbReference type="ARBA" id="ARBA00022723"/>
    </source>
</evidence>
<dbReference type="InterPro" id="IPR025980">
    <property type="entry name" value="ATP-Sase_PUA-like_dom"/>
</dbReference>
<dbReference type="InterPro" id="IPR014729">
    <property type="entry name" value="Rossmann-like_a/b/a_fold"/>
</dbReference>
<evidence type="ECO:0000256" key="9">
    <source>
        <dbReference type="ARBA" id="ARBA00022840"/>
    </source>
</evidence>
<feature type="domain" description="ATP-sulfurylase PUA-like" evidence="16">
    <location>
        <begin position="343"/>
        <end position="512"/>
    </location>
</feature>
<dbReference type="InterPro" id="IPR015813">
    <property type="entry name" value="Pyrv/PenolPyrv_kinase-like_dom"/>
</dbReference>
<dbReference type="EMBL" id="MHOS01000004">
    <property type="protein sequence ID" value="OGZ69680.1"/>
    <property type="molecule type" value="Genomic_DNA"/>
</dbReference>
<keyword evidence="10 13" id="KW-0460">Magnesium</keyword>
<dbReference type="SUPFAM" id="SSF50800">
    <property type="entry name" value="PK beta-barrel domain-like"/>
    <property type="match status" value="1"/>
</dbReference>
<dbReference type="Proteomes" id="UP000176421">
    <property type="component" value="Unassembled WGS sequence"/>
</dbReference>
<accession>A0A1G2I5J0</accession>
<dbReference type="Pfam" id="PF14306">
    <property type="entry name" value="PUA_2"/>
    <property type="match status" value="1"/>
</dbReference>
<evidence type="ECO:0000256" key="7">
    <source>
        <dbReference type="ARBA" id="ARBA00022741"/>
    </source>
</evidence>
<dbReference type="Pfam" id="PF00224">
    <property type="entry name" value="PK"/>
    <property type="match status" value="1"/>
</dbReference>
<dbReference type="InterPro" id="IPR011037">
    <property type="entry name" value="Pyrv_Knase-like_insert_dom_sf"/>
</dbReference>
<evidence type="ECO:0000256" key="5">
    <source>
        <dbReference type="ARBA" id="ARBA00022679"/>
    </source>
</evidence>
<keyword evidence="8 13" id="KW-0418">Kinase</keyword>
<dbReference type="GO" id="GO:0004743">
    <property type="term" value="F:pyruvate kinase activity"/>
    <property type="evidence" value="ECO:0007669"/>
    <property type="project" value="UniProtKB-EC"/>
</dbReference>
<dbReference type="InterPro" id="IPR015806">
    <property type="entry name" value="Pyrv_Knase_insert_dom_sf"/>
</dbReference>
<evidence type="ECO:0000256" key="3">
    <source>
        <dbReference type="ARBA" id="ARBA00008663"/>
    </source>
</evidence>
<evidence type="ECO:0000256" key="11">
    <source>
        <dbReference type="ARBA" id="ARBA00023152"/>
    </source>
</evidence>
<evidence type="ECO:0000256" key="10">
    <source>
        <dbReference type="ARBA" id="ARBA00022842"/>
    </source>
</evidence>
<dbReference type="SUPFAM" id="SSF51621">
    <property type="entry name" value="Phosphoenolpyruvate/pyruvate domain"/>
    <property type="match status" value="1"/>
</dbReference>
<dbReference type="Gene3D" id="3.10.400.10">
    <property type="entry name" value="Sulfate adenylyltransferase"/>
    <property type="match status" value="1"/>
</dbReference>
<reference evidence="17 18" key="1">
    <citation type="journal article" date="2016" name="Nat. Commun.">
        <title>Thousands of microbial genomes shed light on interconnected biogeochemical processes in an aquifer system.</title>
        <authorList>
            <person name="Anantharaman K."/>
            <person name="Brown C.T."/>
            <person name="Hug L.A."/>
            <person name="Sharon I."/>
            <person name="Castelle C.J."/>
            <person name="Probst A.J."/>
            <person name="Thomas B.C."/>
            <person name="Singh A."/>
            <person name="Wilkins M.J."/>
            <person name="Karaoz U."/>
            <person name="Brodie E.L."/>
            <person name="Williams K.H."/>
            <person name="Hubbard S.S."/>
            <person name="Banfield J.F."/>
        </authorList>
    </citation>
    <scope>NUCLEOTIDE SEQUENCE [LARGE SCALE GENOMIC DNA]</scope>
</reference>
<comment type="pathway">
    <text evidence="2">Sulfur metabolism; hydrogen sulfide biosynthesis; sulfite from sulfate: step 1/3.</text>
</comment>
<protein>
    <recommendedName>
        <fullName evidence="4 13">Pyruvate kinase</fullName>
        <ecNumber evidence="4 13">2.7.1.40</ecNumber>
    </recommendedName>
</protein>
<dbReference type="PANTHER" id="PTHR43509">
    <property type="match status" value="1"/>
</dbReference>
<dbReference type="UniPathway" id="UPA00109">
    <property type="reaction ID" value="UER00188"/>
</dbReference>
<dbReference type="EC" id="2.7.1.40" evidence="4 13"/>
<comment type="catalytic activity">
    <reaction evidence="13">
        <text>pyruvate + ATP = phosphoenolpyruvate + ADP + H(+)</text>
        <dbReference type="Rhea" id="RHEA:18157"/>
        <dbReference type="ChEBI" id="CHEBI:15361"/>
        <dbReference type="ChEBI" id="CHEBI:15378"/>
        <dbReference type="ChEBI" id="CHEBI:30616"/>
        <dbReference type="ChEBI" id="CHEBI:58702"/>
        <dbReference type="ChEBI" id="CHEBI:456216"/>
        <dbReference type="EC" id="2.7.1.40"/>
    </reaction>
</comment>
<dbReference type="GO" id="GO:0030955">
    <property type="term" value="F:potassium ion binding"/>
    <property type="evidence" value="ECO:0007669"/>
    <property type="project" value="InterPro"/>
</dbReference>
<evidence type="ECO:0000256" key="8">
    <source>
        <dbReference type="ARBA" id="ARBA00022777"/>
    </source>
</evidence>
<comment type="similarity">
    <text evidence="3 13">Belongs to the pyruvate kinase family.</text>
</comment>
<dbReference type="GO" id="GO:0005524">
    <property type="term" value="F:ATP binding"/>
    <property type="evidence" value="ECO:0007669"/>
    <property type="project" value="UniProtKB-KW"/>
</dbReference>
<dbReference type="SUPFAM" id="SSF52374">
    <property type="entry name" value="Nucleotidylyl transferase"/>
    <property type="match status" value="1"/>
</dbReference>
<feature type="domain" description="Sulphate adenylyltransferase catalytic" evidence="15">
    <location>
        <begin position="522"/>
        <end position="728"/>
    </location>
</feature>
<dbReference type="GO" id="GO:0000287">
    <property type="term" value="F:magnesium ion binding"/>
    <property type="evidence" value="ECO:0007669"/>
    <property type="project" value="InterPro"/>
</dbReference>
<proteinExistence type="inferred from homology"/>
<dbReference type="PRINTS" id="PR01050">
    <property type="entry name" value="PYRUVTKNASE"/>
</dbReference>
<dbReference type="InterPro" id="IPR015947">
    <property type="entry name" value="PUA-like_sf"/>
</dbReference>
<keyword evidence="6" id="KW-0479">Metal-binding</keyword>
<dbReference type="Gene3D" id="3.40.50.620">
    <property type="entry name" value="HUPs"/>
    <property type="match status" value="1"/>
</dbReference>
<gene>
    <name evidence="17" type="ORF">A3D35_00260</name>
</gene>
<evidence type="ECO:0000313" key="17">
    <source>
        <dbReference type="EMBL" id="OGZ69680.1"/>
    </source>
</evidence>
<dbReference type="InterPro" id="IPR040442">
    <property type="entry name" value="Pyrv_kinase-like_dom_sf"/>
</dbReference>
<dbReference type="GO" id="GO:0004781">
    <property type="term" value="F:sulfate adenylyltransferase (ATP) activity"/>
    <property type="evidence" value="ECO:0007669"/>
    <property type="project" value="InterPro"/>
</dbReference>
<evidence type="ECO:0000259" key="14">
    <source>
        <dbReference type="Pfam" id="PF00224"/>
    </source>
</evidence>
<evidence type="ECO:0000256" key="1">
    <source>
        <dbReference type="ARBA" id="ARBA00004997"/>
    </source>
</evidence>
<keyword evidence="9" id="KW-0067">ATP-binding</keyword>
<keyword evidence="7" id="KW-0547">Nucleotide-binding</keyword>
<evidence type="ECO:0000256" key="2">
    <source>
        <dbReference type="ARBA" id="ARBA00005048"/>
    </source>
</evidence>
<keyword evidence="5 13" id="KW-0808">Transferase</keyword>
<dbReference type="Pfam" id="PF01747">
    <property type="entry name" value="ATP-sulfurylase"/>
    <property type="match status" value="1"/>
</dbReference>
<dbReference type="InterPro" id="IPR015793">
    <property type="entry name" value="Pyrv_Knase_brl"/>
</dbReference>
<dbReference type="GO" id="GO:0016301">
    <property type="term" value="F:kinase activity"/>
    <property type="evidence" value="ECO:0007669"/>
    <property type="project" value="UniProtKB-KW"/>
</dbReference>
<sequence length="741" mass="83165">MDKKIKILATVGPASIEKSTLERMDSAGVDIFRINLSHTKAEDFLAVYKKIKSGTDKIICVDSEGAQIRTGTFKKGRVVLKKHSIISLVASNKVGDQNHIPLYPVEPEKILNEGDILSLDFNRVIVKVSEVKGKMVKAIVLEGGQVGSNKGVNVNRQINLPSFTAKDLKIFKMAAKQKVGHVALSFAQSKEDVEKLRKLFPYKVFVISKIECKAGMQNLKGIALASDALLIDRGDLSRDIPLQKIGLAQKHILEVAKEMKKPVYVATNLLETMMVNFQPTRAEINDITNTLLSGAQGLVLAAETAIGKYPVESVKVIQGIIKEVAHYQEDKNYLDSIYEHDLIEPHGGKLVQNFIHKKDIKNFAKLPKLNLSDNLLLDVVQISEGLYSPLEGFMDYKQLVSVLDNYKLTNNVVWTLPILLQLPKEKIYPVKSAKGGAKQFNRVNFKTGQKILLQGEQGSDAYGLMEVSEIKKIDSEKIAQKWFGTIDQTHPGVKRFFDSGDYIIGGKVWLIKKPQFFTENQTLSPFQTREIFRNFGWKKIVGFHTRNVIHRGHEHIQKEALRKIGADALFVSPVIGPKKKNDFKAKPIMAAYELMIQSESYSPYSAIIGPFATYSRYSGPREAVFTALCRKNFGCSHFIIGRDHTGVGNFYHPNASQEIFAKVGNIGIELLMFNEAYWCKQCGGATTFCNHKESDRIKISGTKARICLLEGKKIPDYLMRKEISDMLLLMYNNSKEKIFED</sequence>
<dbReference type="SUPFAM" id="SSF88697">
    <property type="entry name" value="PUA domain-like"/>
    <property type="match status" value="1"/>
</dbReference>
<keyword evidence="11 13" id="KW-0324">Glycolysis</keyword>
<keyword evidence="12" id="KW-0670">Pyruvate</keyword>
<organism evidence="17 18">
    <name type="scientific">Candidatus Staskawiczbacteria bacterium RIFCSPHIGHO2_02_FULL_34_9</name>
    <dbReference type="NCBI Taxonomy" id="1802206"/>
    <lineage>
        <taxon>Bacteria</taxon>
        <taxon>Candidatus Staskawicziibacteriota</taxon>
    </lineage>
</organism>
<dbReference type="AlphaFoldDB" id="A0A1G2I5J0"/>
<evidence type="ECO:0000256" key="4">
    <source>
        <dbReference type="ARBA" id="ARBA00012142"/>
    </source>
</evidence>
<evidence type="ECO:0000259" key="16">
    <source>
        <dbReference type="Pfam" id="PF14306"/>
    </source>
</evidence>
<name>A0A1G2I5J0_9BACT</name>
<dbReference type="InterPro" id="IPR001697">
    <property type="entry name" value="Pyr_Knase"/>
</dbReference>
<dbReference type="PANTHER" id="PTHR43509:SF1">
    <property type="entry name" value="SULFATE ADENYLYLTRANSFERASE"/>
    <property type="match status" value="1"/>
</dbReference>
<feature type="domain" description="Pyruvate kinase barrel" evidence="14">
    <location>
        <begin position="3"/>
        <end position="314"/>
    </location>
</feature>
<dbReference type="STRING" id="1802206.A3D35_00260"/>
<dbReference type="Gene3D" id="2.40.33.10">
    <property type="entry name" value="PK beta-barrel domain-like"/>
    <property type="match status" value="1"/>
</dbReference>